<organism evidence="6 7">
    <name type="scientific">Glossina brevipalpis</name>
    <dbReference type="NCBI Taxonomy" id="37001"/>
    <lineage>
        <taxon>Eukaryota</taxon>
        <taxon>Metazoa</taxon>
        <taxon>Ecdysozoa</taxon>
        <taxon>Arthropoda</taxon>
        <taxon>Hexapoda</taxon>
        <taxon>Insecta</taxon>
        <taxon>Pterygota</taxon>
        <taxon>Neoptera</taxon>
        <taxon>Endopterygota</taxon>
        <taxon>Diptera</taxon>
        <taxon>Brachycera</taxon>
        <taxon>Muscomorpha</taxon>
        <taxon>Hippoboscoidea</taxon>
        <taxon>Glossinidae</taxon>
        <taxon>Glossina</taxon>
    </lineage>
</organism>
<evidence type="ECO:0000313" key="7">
    <source>
        <dbReference type="Proteomes" id="UP000091820"/>
    </source>
</evidence>
<feature type="transmembrane region" description="Helical" evidence="4">
    <location>
        <begin position="50"/>
        <end position="69"/>
    </location>
</feature>
<feature type="transmembrane region" description="Helical" evidence="4">
    <location>
        <begin position="12"/>
        <end position="38"/>
    </location>
</feature>
<keyword evidence="4" id="KW-1133">Transmembrane helix</keyword>
<dbReference type="SUPFAM" id="SSF69593">
    <property type="entry name" value="Glycerol-3-phosphate (1)-acyltransferase"/>
    <property type="match status" value="1"/>
</dbReference>
<reference evidence="7" key="1">
    <citation type="submission" date="2014-03" db="EMBL/GenBank/DDBJ databases">
        <authorList>
            <person name="Aksoy S."/>
            <person name="Warren W."/>
            <person name="Wilson R.K."/>
        </authorList>
    </citation>
    <scope>NUCLEOTIDE SEQUENCE [LARGE SCALE GENOMIC DNA]</scope>
    <source>
        <strain evidence="7">IAEA</strain>
    </source>
</reference>
<feature type="domain" description="Phospholipid/glycerol acyltransferase" evidence="5">
    <location>
        <begin position="92"/>
        <end position="214"/>
    </location>
</feature>
<dbReference type="Proteomes" id="UP000091820">
    <property type="component" value="Unassembled WGS sequence"/>
</dbReference>
<dbReference type="Pfam" id="PF01553">
    <property type="entry name" value="Acyltransferase"/>
    <property type="match status" value="1"/>
</dbReference>
<sequence length="387" mass="44543">MSSLEKLKQQRLIHLCIAITFFTSGLIINLVQLILTLLLKPINIWLFRKIMYYLCYSLYSQLIFISDWYSSSKIKVYMDADDLAQYGGKEHVLLIMNHSYEIDWLAGWMFTEKMGVLGNCKAYAKKVIAYIPVIGWSWKFAEFVFLERSYDKDREIISHQLKEVFAYPDPTWLLLNAEGTRFTPKKHEASVKFAQERNIPVLKHHLIPRTKGFTASLSSLRGRCPAIYDINLVFKNDAKNSPTISTLLNGKPVEPYMLVRRIPMEKVPENEDEATEWLHGLFREKDKIIDSFHTTGSFFKTSGIKEVPYKMYSGRLCSLINFAVWAFVSVSMVLCYLITAIFAQNWLGLSIAVGILTTFYLFMVKAINMSKISKASTYGADVKMVTN</sequence>
<feature type="transmembrane region" description="Helical" evidence="4">
    <location>
        <begin position="345"/>
        <end position="364"/>
    </location>
</feature>
<evidence type="ECO:0000313" key="6">
    <source>
        <dbReference type="EnsemblMetazoa" id="GBRI015148-PA"/>
    </source>
</evidence>
<reference evidence="6" key="2">
    <citation type="submission" date="2020-05" db="UniProtKB">
        <authorList>
            <consortium name="EnsemblMetazoa"/>
        </authorList>
    </citation>
    <scope>IDENTIFICATION</scope>
    <source>
        <strain evidence="6">IAEA</strain>
    </source>
</reference>
<accession>A0A1A9WD39</accession>
<dbReference type="AlphaFoldDB" id="A0A1A9WD39"/>
<keyword evidence="4" id="KW-0472">Membrane</keyword>
<keyword evidence="7" id="KW-1185">Reference proteome</keyword>
<dbReference type="SMART" id="SM00563">
    <property type="entry name" value="PlsC"/>
    <property type="match status" value="1"/>
</dbReference>
<dbReference type="PANTHER" id="PTHR10983">
    <property type="entry name" value="1-ACYLGLYCEROL-3-PHOSPHATE ACYLTRANSFERASE-RELATED"/>
    <property type="match status" value="1"/>
</dbReference>
<evidence type="ECO:0000256" key="1">
    <source>
        <dbReference type="ARBA" id="ARBA00008655"/>
    </source>
</evidence>
<dbReference type="InterPro" id="IPR032098">
    <property type="entry name" value="Acyltransf_C"/>
</dbReference>
<dbReference type="PANTHER" id="PTHR10983:SF24">
    <property type="entry name" value="1-ACYLGLYCEROL-3-PHOSPHATE O-ACYLTRANSFERASE 3, ISOFORM E-RELATED"/>
    <property type="match status" value="1"/>
</dbReference>
<keyword evidence="3" id="KW-0012">Acyltransferase</keyword>
<dbReference type="InterPro" id="IPR002123">
    <property type="entry name" value="Plipid/glycerol_acylTrfase"/>
</dbReference>
<name>A0A1A9WD39_9MUSC</name>
<dbReference type="Pfam" id="PF16076">
    <property type="entry name" value="Acyltransf_C"/>
    <property type="match status" value="1"/>
</dbReference>
<protein>
    <recommendedName>
        <fullName evidence="5">Phospholipid/glycerol acyltransferase domain-containing protein</fullName>
    </recommendedName>
</protein>
<dbReference type="EnsemblMetazoa" id="GBRI015148-RA">
    <property type="protein sequence ID" value="GBRI015148-PA"/>
    <property type="gene ID" value="GBRI015148"/>
</dbReference>
<dbReference type="VEuPathDB" id="VectorBase:GBRI015148"/>
<dbReference type="STRING" id="37001.A0A1A9WD39"/>
<evidence type="ECO:0000256" key="4">
    <source>
        <dbReference type="SAM" id="Phobius"/>
    </source>
</evidence>
<keyword evidence="4" id="KW-0812">Transmembrane</keyword>
<proteinExistence type="inferred from homology"/>
<feature type="transmembrane region" description="Helical" evidence="4">
    <location>
        <begin position="319"/>
        <end position="339"/>
    </location>
</feature>
<evidence type="ECO:0000256" key="2">
    <source>
        <dbReference type="ARBA" id="ARBA00022679"/>
    </source>
</evidence>
<evidence type="ECO:0000259" key="5">
    <source>
        <dbReference type="SMART" id="SM00563"/>
    </source>
</evidence>
<dbReference type="GO" id="GO:0003841">
    <property type="term" value="F:1-acylglycerol-3-phosphate O-acyltransferase activity"/>
    <property type="evidence" value="ECO:0007669"/>
    <property type="project" value="TreeGrafter"/>
</dbReference>
<keyword evidence="2" id="KW-0808">Transferase</keyword>
<comment type="similarity">
    <text evidence="1">Belongs to the 1-acyl-sn-glycerol-3-phosphate acyltransferase family.</text>
</comment>
<dbReference type="GO" id="GO:0012505">
    <property type="term" value="C:endomembrane system"/>
    <property type="evidence" value="ECO:0007669"/>
    <property type="project" value="TreeGrafter"/>
</dbReference>
<dbReference type="CDD" id="cd07990">
    <property type="entry name" value="LPLAT_LCLAT1-like"/>
    <property type="match status" value="1"/>
</dbReference>
<evidence type="ECO:0000256" key="3">
    <source>
        <dbReference type="ARBA" id="ARBA00023315"/>
    </source>
</evidence>